<dbReference type="AlphaFoldDB" id="A0A9Q4CT13"/>
<organism evidence="2 3">
    <name type="scientific">Morganella morganii</name>
    <name type="common">Proteus morganii</name>
    <dbReference type="NCBI Taxonomy" id="582"/>
    <lineage>
        <taxon>Bacteria</taxon>
        <taxon>Pseudomonadati</taxon>
        <taxon>Pseudomonadota</taxon>
        <taxon>Gammaproteobacteria</taxon>
        <taxon>Enterobacterales</taxon>
        <taxon>Morganellaceae</taxon>
        <taxon>Morganella</taxon>
    </lineage>
</organism>
<dbReference type="RefSeq" id="WP_182106200.1">
    <property type="nucleotide sequence ID" value="NZ_BRRE01000020.1"/>
</dbReference>
<name>A0A9Q4CT13_MORMO</name>
<evidence type="ECO:0000313" key="2">
    <source>
        <dbReference type="EMBL" id="MCY0791874.1"/>
    </source>
</evidence>
<reference evidence="2" key="1">
    <citation type="submission" date="2022-08" db="EMBL/GenBank/DDBJ databases">
        <authorList>
            <person name="Dale J.L."/>
        </authorList>
    </citation>
    <scope>NUCLEOTIDE SEQUENCE</scope>
    <source>
        <strain evidence="2">2022EL-00758</strain>
    </source>
</reference>
<evidence type="ECO:0000313" key="3">
    <source>
        <dbReference type="Proteomes" id="UP001076655"/>
    </source>
</evidence>
<sequence>MQLSGIIAGKYDMMLKRQTVNKKIQKKGCAKRKAPYNAPPLTRNNAITRGSGRKRKAKKLKNNA</sequence>
<dbReference type="Proteomes" id="UP001076655">
    <property type="component" value="Unassembled WGS sequence"/>
</dbReference>
<gene>
    <name evidence="2" type="ORF">N0392_19615</name>
</gene>
<evidence type="ECO:0000256" key="1">
    <source>
        <dbReference type="SAM" id="MobiDB-lite"/>
    </source>
</evidence>
<feature type="region of interest" description="Disordered" evidence="1">
    <location>
        <begin position="23"/>
        <end position="64"/>
    </location>
</feature>
<dbReference type="EMBL" id="JAPNMI010000016">
    <property type="protein sequence ID" value="MCY0791874.1"/>
    <property type="molecule type" value="Genomic_DNA"/>
</dbReference>
<proteinExistence type="predicted"/>
<comment type="caution">
    <text evidence="2">The sequence shown here is derived from an EMBL/GenBank/DDBJ whole genome shotgun (WGS) entry which is preliminary data.</text>
</comment>
<protein>
    <submittedName>
        <fullName evidence="2">Uncharacterized protein</fullName>
    </submittedName>
</protein>
<feature type="compositionally biased region" description="Basic residues" evidence="1">
    <location>
        <begin position="23"/>
        <end position="34"/>
    </location>
</feature>
<feature type="compositionally biased region" description="Basic residues" evidence="1">
    <location>
        <begin position="51"/>
        <end position="64"/>
    </location>
</feature>
<accession>A0A9Q4CT13</accession>